<reference evidence="7 8" key="1">
    <citation type="submission" date="2017-09" db="EMBL/GenBank/DDBJ databases">
        <title>Depth-based differentiation of microbial function through sediment-hosted aquifers and enrichment of novel symbionts in the deep terrestrial subsurface.</title>
        <authorList>
            <person name="Probst A.J."/>
            <person name="Ladd B."/>
            <person name="Jarett J.K."/>
            <person name="Geller-Mcgrath D.E."/>
            <person name="Sieber C.M."/>
            <person name="Emerson J.B."/>
            <person name="Anantharaman K."/>
            <person name="Thomas B.C."/>
            <person name="Malmstrom R."/>
            <person name="Stieglmeier M."/>
            <person name="Klingl A."/>
            <person name="Woyke T."/>
            <person name="Ryan C.M."/>
            <person name="Banfield J.F."/>
        </authorList>
    </citation>
    <scope>NUCLEOTIDE SEQUENCE [LARGE SCALE GENOMIC DNA]</scope>
    <source>
        <strain evidence="7">CG23_combo_of_CG06-09_8_20_14_all_40_14</strain>
    </source>
</reference>
<evidence type="ECO:0000256" key="2">
    <source>
        <dbReference type="ARBA" id="ARBA00009695"/>
    </source>
</evidence>
<protein>
    <recommendedName>
        <fullName evidence="3 5">Regulatory protein RecX</fullName>
    </recommendedName>
</protein>
<comment type="subcellular location">
    <subcellularLocation>
        <location evidence="1 5">Cytoplasm</location>
    </subcellularLocation>
</comment>
<keyword evidence="4 5" id="KW-0963">Cytoplasm</keyword>
<evidence type="ECO:0000256" key="3">
    <source>
        <dbReference type="ARBA" id="ARBA00018111"/>
    </source>
</evidence>
<evidence type="ECO:0000256" key="5">
    <source>
        <dbReference type="HAMAP-Rule" id="MF_01114"/>
    </source>
</evidence>
<dbReference type="InterPro" id="IPR053924">
    <property type="entry name" value="RecX_HTH_2nd"/>
</dbReference>
<gene>
    <name evidence="5" type="primary">recX</name>
    <name evidence="7" type="ORF">COX53_01160</name>
</gene>
<dbReference type="Gene3D" id="1.10.10.10">
    <property type="entry name" value="Winged helix-like DNA-binding domain superfamily/Winged helix DNA-binding domain"/>
    <property type="match status" value="2"/>
</dbReference>
<name>A0A2G9XCK3_UNCKA</name>
<evidence type="ECO:0000313" key="7">
    <source>
        <dbReference type="EMBL" id="PIP04692.1"/>
    </source>
</evidence>
<accession>A0A2G9XCK3</accession>
<evidence type="ECO:0000313" key="8">
    <source>
        <dbReference type="Proteomes" id="UP000231388"/>
    </source>
</evidence>
<dbReference type="GO" id="GO:0005737">
    <property type="term" value="C:cytoplasm"/>
    <property type="evidence" value="ECO:0007669"/>
    <property type="project" value="UniProtKB-SubCell"/>
</dbReference>
<dbReference type="Pfam" id="PF02631">
    <property type="entry name" value="RecX_HTH2"/>
    <property type="match status" value="1"/>
</dbReference>
<dbReference type="Proteomes" id="UP000231388">
    <property type="component" value="Unassembled WGS sequence"/>
</dbReference>
<dbReference type="EMBL" id="PCQY01000015">
    <property type="protein sequence ID" value="PIP04692.1"/>
    <property type="molecule type" value="Genomic_DNA"/>
</dbReference>
<feature type="domain" description="RecX second three-helical" evidence="6">
    <location>
        <begin position="67"/>
        <end position="109"/>
    </location>
</feature>
<dbReference type="InterPro" id="IPR036388">
    <property type="entry name" value="WH-like_DNA-bd_sf"/>
</dbReference>
<dbReference type="GO" id="GO:0006282">
    <property type="term" value="P:regulation of DNA repair"/>
    <property type="evidence" value="ECO:0007669"/>
    <property type="project" value="UniProtKB-UniRule"/>
</dbReference>
<sequence>MPKRLWQTMENNPLFNKVLRFVSIRPRSKKEISDYIKTKLYKKRTPDEIDKDILGIMQSLEELNLVNDEFFARSFIEWRLASSNPKGFRIIRGELLVKGVDKCLVEELLGDEEYKEMEKKAAEKVVLKKSRNYKDPRALKNYVFSRGFSQAAVVFACGRGGI</sequence>
<dbReference type="HAMAP" id="MF_01114">
    <property type="entry name" value="RecX"/>
    <property type="match status" value="1"/>
</dbReference>
<dbReference type="AlphaFoldDB" id="A0A2G9XCK3"/>
<dbReference type="InterPro" id="IPR003783">
    <property type="entry name" value="Regulatory_RecX"/>
</dbReference>
<comment type="function">
    <text evidence="5">Modulates RecA activity.</text>
</comment>
<evidence type="ECO:0000259" key="6">
    <source>
        <dbReference type="Pfam" id="PF02631"/>
    </source>
</evidence>
<evidence type="ECO:0000256" key="1">
    <source>
        <dbReference type="ARBA" id="ARBA00004496"/>
    </source>
</evidence>
<comment type="caution">
    <text evidence="7">The sequence shown here is derived from an EMBL/GenBank/DDBJ whole genome shotgun (WGS) entry which is preliminary data.</text>
</comment>
<organism evidence="7 8">
    <name type="scientific">candidate division WWE3 bacterium CG23_combo_of_CG06-09_8_20_14_all_40_14</name>
    <dbReference type="NCBI Taxonomy" id="1975095"/>
    <lineage>
        <taxon>Bacteria</taxon>
        <taxon>Katanobacteria</taxon>
    </lineage>
</organism>
<evidence type="ECO:0000256" key="4">
    <source>
        <dbReference type="ARBA" id="ARBA00022490"/>
    </source>
</evidence>
<comment type="similarity">
    <text evidence="2 5">Belongs to the RecX family.</text>
</comment>
<proteinExistence type="inferred from homology"/>